<dbReference type="SMART" id="SM00287">
    <property type="entry name" value="SH3b"/>
    <property type="match status" value="1"/>
</dbReference>
<dbReference type="RefSeq" id="WP_068554158.1">
    <property type="nucleotide sequence ID" value="NZ_LOEE01000004.1"/>
</dbReference>
<evidence type="ECO:0000313" key="3">
    <source>
        <dbReference type="EMBL" id="KXG78650.1"/>
    </source>
</evidence>
<dbReference type="Gene3D" id="2.30.30.40">
    <property type="entry name" value="SH3 Domains"/>
    <property type="match status" value="1"/>
</dbReference>
<evidence type="ECO:0000313" key="4">
    <source>
        <dbReference type="Proteomes" id="UP000070456"/>
    </source>
</evidence>
<evidence type="ECO:0000259" key="2">
    <source>
        <dbReference type="PROSITE" id="PS51781"/>
    </source>
</evidence>
<evidence type="ECO:0000256" key="1">
    <source>
        <dbReference type="SAM" id="MobiDB-lite"/>
    </source>
</evidence>
<dbReference type="InterPro" id="IPR017853">
    <property type="entry name" value="GH"/>
</dbReference>
<dbReference type="InterPro" id="IPR025275">
    <property type="entry name" value="DUF4015"/>
</dbReference>
<dbReference type="Proteomes" id="UP000070456">
    <property type="component" value="Unassembled WGS sequence"/>
</dbReference>
<keyword evidence="4" id="KW-1185">Reference proteome</keyword>
<dbReference type="Pfam" id="PF08239">
    <property type="entry name" value="SH3_3"/>
    <property type="match status" value="1"/>
</dbReference>
<dbReference type="InterPro" id="IPR003646">
    <property type="entry name" value="SH3-like_bac-type"/>
</dbReference>
<proteinExistence type="predicted"/>
<comment type="caution">
    <text evidence="3">The sequence shown here is derived from an EMBL/GenBank/DDBJ whole genome shotgun (WGS) entry which is preliminary data.</text>
</comment>
<sequence length="497" mass="56234">MNKNKVLLVVMVALAIVGIIAFSRQVSPPTSADKAGKQQVSQDSNREDKETEQPKGGQEGKLPETPAKDEDVVYISASKLNIRQDAKKDAAIVDSLIKGTAVKVVEEKIDENNATWYKISFSSSKGEEEGWIAADFTVKDRTELLSEELKKLDYSPQNKTYEYPNNPRVKVKGIYVTIYSASNSRLDELIEMSKRTKINAFVIDVKDDNGYMLFQTKAADKYSPDANAKAPIKDIQAFMKKLKDNNIYAIARIVSFKDPTYTKHHPDRAIVYRNTGKPFTNRDGLIWASAHDRDLWNYNIEVAKEAVDVGFNEIQFDYVRFPASNGGKLDKELDYRNTRGESKPETIQNYLKFAREQLAPKQAYISADIYGLVGSVADDMALGQYWEAVSNIVDYVSPMMYPSHYANGTYGLPVPDAYPYETVYNCAKDSVNRNKNIQTPATIRPWIQDFTAPWVKGYIKYGPKEVEAQIRALEENGIDEFMLWNAGNKYSEEALRK</sequence>
<reference evidence="3 4" key="1">
    <citation type="submission" date="2015-12" db="EMBL/GenBank/DDBJ databases">
        <title>Draft genome sequence of the thermoanaerobe Thermotalea metallivorans, an isolate from the runoff channel of the Great Artesian Basin, Australia.</title>
        <authorList>
            <person name="Patel B.K."/>
        </authorList>
    </citation>
    <scope>NUCLEOTIDE SEQUENCE [LARGE SCALE GENOMIC DNA]</scope>
    <source>
        <strain evidence="3 4">B2-1</strain>
    </source>
</reference>
<dbReference type="Gene3D" id="3.20.20.80">
    <property type="entry name" value="Glycosidases"/>
    <property type="match status" value="1"/>
</dbReference>
<gene>
    <name evidence="3" type="ORF">AN619_01760</name>
</gene>
<dbReference type="STRING" id="520762.AN619_01760"/>
<dbReference type="AlphaFoldDB" id="A0A140LDM5"/>
<dbReference type="PATRIC" id="fig|520762.4.peg.207"/>
<accession>A0A140LDM5</accession>
<name>A0A140LDM5_9FIRM</name>
<dbReference type="EMBL" id="LOEE01000004">
    <property type="protein sequence ID" value="KXG78650.1"/>
    <property type="molecule type" value="Genomic_DNA"/>
</dbReference>
<dbReference type="SUPFAM" id="SSF51445">
    <property type="entry name" value="(Trans)glycosidases"/>
    <property type="match status" value="1"/>
</dbReference>
<feature type="domain" description="SH3b" evidence="2">
    <location>
        <begin position="70"/>
        <end position="141"/>
    </location>
</feature>
<feature type="compositionally biased region" description="Basic and acidic residues" evidence="1">
    <location>
        <begin position="44"/>
        <end position="53"/>
    </location>
</feature>
<feature type="region of interest" description="Disordered" evidence="1">
    <location>
        <begin position="27"/>
        <end position="68"/>
    </location>
</feature>
<dbReference type="OrthoDB" id="9774125at2"/>
<organism evidence="3 4">
    <name type="scientific">Thermotalea metallivorans</name>
    <dbReference type="NCBI Taxonomy" id="520762"/>
    <lineage>
        <taxon>Bacteria</taxon>
        <taxon>Bacillati</taxon>
        <taxon>Bacillota</taxon>
        <taxon>Clostridia</taxon>
        <taxon>Peptostreptococcales</taxon>
        <taxon>Thermotaleaceae</taxon>
        <taxon>Thermotalea</taxon>
    </lineage>
</organism>
<dbReference type="Pfam" id="PF13200">
    <property type="entry name" value="DUF4015"/>
    <property type="match status" value="1"/>
</dbReference>
<protein>
    <recommendedName>
        <fullName evidence="2">SH3b domain-containing protein</fullName>
    </recommendedName>
</protein>
<dbReference type="PROSITE" id="PS51781">
    <property type="entry name" value="SH3B"/>
    <property type="match status" value="1"/>
</dbReference>